<proteinExistence type="inferred from homology"/>
<dbReference type="Proteomes" id="UP001497382">
    <property type="component" value="Unassembled WGS sequence"/>
</dbReference>
<evidence type="ECO:0000256" key="4">
    <source>
        <dbReference type="ARBA" id="ARBA00022989"/>
    </source>
</evidence>
<keyword evidence="9" id="KW-1185">Reference proteome</keyword>
<keyword evidence="3 6" id="KW-0812">Transmembrane</keyword>
<dbReference type="PANTHER" id="PTHR31102:SF1">
    <property type="entry name" value="CATION_H+ EXCHANGER DOMAIN-CONTAINING PROTEIN"/>
    <property type="match status" value="1"/>
</dbReference>
<feature type="domain" description="Cation/H+ exchanger transmembrane" evidence="7">
    <location>
        <begin position="65"/>
        <end position="231"/>
    </location>
</feature>
<dbReference type="GO" id="GO:0016020">
    <property type="term" value="C:membrane"/>
    <property type="evidence" value="ECO:0007669"/>
    <property type="project" value="UniProtKB-SubCell"/>
</dbReference>
<dbReference type="Pfam" id="PF00999">
    <property type="entry name" value="Na_H_Exchanger"/>
    <property type="match status" value="1"/>
</dbReference>
<feature type="transmembrane region" description="Helical" evidence="6">
    <location>
        <begin position="78"/>
        <end position="94"/>
    </location>
</feature>
<dbReference type="AlphaFoldDB" id="A0AAV1YR45"/>
<dbReference type="GO" id="GO:1902600">
    <property type="term" value="P:proton transmembrane transport"/>
    <property type="evidence" value="ECO:0007669"/>
    <property type="project" value="InterPro"/>
</dbReference>
<protein>
    <recommendedName>
        <fullName evidence="7">Cation/H+ exchanger transmembrane domain-containing protein</fullName>
    </recommendedName>
</protein>
<feature type="non-terminal residue" evidence="8">
    <location>
        <position position="234"/>
    </location>
</feature>
<comment type="subcellular location">
    <subcellularLocation>
        <location evidence="1">Membrane</location>
        <topology evidence="1">Multi-pass membrane protein</topology>
    </subcellularLocation>
</comment>
<keyword evidence="4 6" id="KW-1133">Transmembrane helix</keyword>
<evidence type="ECO:0000313" key="9">
    <source>
        <dbReference type="Proteomes" id="UP001497382"/>
    </source>
</evidence>
<feature type="transmembrane region" description="Helical" evidence="6">
    <location>
        <begin position="145"/>
        <end position="165"/>
    </location>
</feature>
<dbReference type="GO" id="GO:0015297">
    <property type="term" value="F:antiporter activity"/>
    <property type="evidence" value="ECO:0007669"/>
    <property type="project" value="InterPro"/>
</dbReference>
<dbReference type="PANTHER" id="PTHR31102">
    <property type="match status" value="1"/>
</dbReference>
<evidence type="ECO:0000256" key="6">
    <source>
        <dbReference type="SAM" id="Phobius"/>
    </source>
</evidence>
<evidence type="ECO:0000313" key="8">
    <source>
        <dbReference type="EMBL" id="CAL1260987.1"/>
    </source>
</evidence>
<comment type="caution">
    <text evidence="8">The sequence shown here is derived from an EMBL/GenBank/DDBJ whole genome shotgun (WGS) entry which is preliminary data.</text>
</comment>
<gene>
    <name evidence="8" type="ORF">LARSCL_LOCUS144</name>
</gene>
<evidence type="ECO:0000256" key="1">
    <source>
        <dbReference type="ARBA" id="ARBA00004141"/>
    </source>
</evidence>
<comment type="similarity">
    <text evidence="2">Belongs to the monovalent cation:proton antiporter 1 (CPA1) transporter (TC 2.A.36) family.</text>
</comment>
<feature type="transmembrane region" description="Helical" evidence="6">
    <location>
        <begin position="171"/>
        <end position="192"/>
    </location>
</feature>
<evidence type="ECO:0000256" key="3">
    <source>
        <dbReference type="ARBA" id="ARBA00022692"/>
    </source>
</evidence>
<dbReference type="InterPro" id="IPR051843">
    <property type="entry name" value="CPA1_transporter"/>
</dbReference>
<feature type="transmembrane region" description="Helical" evidence="6">
    <location>
        <begin position="204"/>
        <end position="232"/>
    </location>
</feature>
<organism evidence="8 9">
    <name type="scientific">Larinioides sclopetarius</name>
    <dbReference type="NCBI Taxonomy" id="280406"/>
    <lineage>
        <taxon>Eukaryota</taxon>
        <taxon>Metazoa</taxon>
        <taxon>Ecdysozoa</taxon>
        <taxon>Arthropoda</taxon>
        <taxon>Chelicerata</taxon>
        <taxon>Arachnida</taxon>
        <taxon>Araneae</taxon>
        <taxon>Araneomorphae</taxon>
        <taxon>Entelegynae</taxon>
        <taxon>Araneoidea</taxon>
        <taxon>Araneidae</taxon>
        <taxon>Larinioides</taxon>
    </lineage>
</organism>
<dbReference type="InterPro" id="IPR038770">
    <property type="entry name" value="Na+/solute_symporter_sf"/>
</dbReference>
<evidence type="ECO:0000256" key="2">
    <source>
        <dbReference type="ARBA" id="ARBA00007367"/>
    </source>
</evidence>
<sequence length="234" mass="25394">DESVFPIKTTKREEFLNCLKTCPPIPPFSTICALTLLVVLIYGTLWGLTGPMALPGGPIFGLFALVVVCYLGGQFMRILKLPTLIGMIFIGFVLRNVPRIDVAKDIPQEWSANIRNMALVIVFLQVGLLLDTDALKNHKSTCSKLILIPFIAELIAAGLSAHYLFHMPWKWSFLMASMQSAIAPAIVLPVVLELQKKGIGVTTGIPTVVIAVCGIDNVLALSAFGMILGVIFDT</sequence>
<dbReference type="EMBL" id="CAXIEN010000001">
    <property type="protein sequence ID" value="CAL1260987.1"/>
    <property type="molecule type" value="Genomic_DNA"/>
</dbReference>
<reference evidence="8 9" key="1">
    <citation type="submission" date="2024-04" db="EMBL/GenBank/DDBJ databases">
        <authorList>
            <person name="Rising A."/>
            <person name="Reimegard J."/>
            <person name="Sonavane S."/>
            <person name="Akerstrom W."/>
            <person name="Nylinder S."/>
            <person name="Hedman E."/>
            <person name="Kallberg Y."/>
        </authorList>
    </citation>
    <scope>NUCLEOTIDE SEQUENCE [LARGE SCALE GENOMIC DNA]</scope>
</reference>
<evidence type="ECO:0000259" key="7">
    <source>
        <dbReference type="Pfam" id="PF00999"/>
    </source>
</evidence>
<feature type="transmembrane region" description="Helical" evidence="6">
    <location>
        <begin position="28"/>
        <end position="46"/>
    </location>
</feature>
<feature type="non-terminal residue" evidence="8">
    <location>
        <position position="1"/>
    </location>
</feature>
<accession>A0AAV1YR45</accession>
<evidence type="ECO:0000256" key="5">
    <source>
        <dbReference type="ARBA" id="ARBA00023136"/>
    </source>
</evidence>
<name>A0AAV1YR45_9ARAC</name>
<keyword evidence="5 6" id="KW-0472">Membrane</keyword>
<dbReference type="Gene3D" id="1.20.1530.20">
    <property type="match status" value="1"/>
</dbReference>
<feature type="transmembrane region" description="Helical" evidence="6">
    <location>
        <begin position="52"/>
        <end position="71"/>
    </location>
</feature>
<feature type="transmembrane region" description="Helical" evidence="6">
    <location>
        <begin position="114"/>
        <end position="133"/>
    </location>
</feature>
<dbReference type="InterPro" id="IPR006153">
    <property type="entry name" value="Cation/H_exchanger_TM"/>
</dbReference>